<dbReference type="EMBL" id="SDAM02029573">
    <property type="protein sequence ID" value="KAH6756028.1"/>
    <property type="molecule type" value="Genomic_DNA"/>
</dbReference>
<dbReference type="Pfam" id="PF01095">
    <property type="entry name" value="Pectinesterase"/>
    <property type="match status" value="1"/>
</dbReference>
<feature type="active site" evidence="11">
    <location>
        <position position="181"/>
    </location>
</feature>
<evidence type="ECO:0000256" key="11">
    <source>
        <dbReference type="PROSITE-ProRule" id="PRU10040"/>
    </source>
</evidence>
<gene>
    <name evidence="14" type="ORF">C2S53_006404</name>
</gene>
<protein>
    <recommendedName>
        <fullName evidence="4 12">Pectinesterase</fullName>
        <ecNumber evidence="4 12">3.1.1.11</ecNumber>
    </recommendedName>
</protein>
<evidence type="ECO:0000313" key="15">
    <source>
        <dbReference type="Proteomes" id="UP001190926"/>
    </source>
</evidence>
<comment type="pathway">
    <text evidence="2 12">Glycan metabolism; pectin degradation; 2-dehydro-3-deoxy-D-gluconate from pectin: step 1/5.</text>
</comment>
<feature type="chain" id="PRO_5041782271" description="Pectinesterase" evidence="12">
    <location>
        <begin position="21"/>
        <end position="328"/>
    </location>
</feature>
<name>A0AAD4NX94_PERFH</name>
<dbReference type="InterPro" id="IPR033131">
    <property type="entry name" value="Pectinesterase_Asp_AS"/>
</dbReference>
<sequence length="328" mass="36441">MAIVFLCVTILLICNGFTNGELQRRLNDIPTINVDKSDTSSTIQAAIDAVPSNNKNWICISVQAGVYNEKVEIPSDKPFIYLKGEGMDTTRVVWDGHGDILTSATFTSYADNIVVSGITFENSYNYPPNTSRNPVKQAVAAKISGEKSAFYKCGFLGYQDTLLDDKGKHYFILCNIEGAVDFIFGNGQSIYENCSISLNQGIHSTGYIAAQARDNPDQTSGFVFKRCSVDGKGNAFLGRAWKNFSRVIYFESTLSNVVVPQGWDIWSFTGHEDRITFVEEECVGAGSKKAGRVKWEKTLTPWELQSFTSISYIDSEGWIRKLPIHVHV</sequence>
<dbReference type="InterPro" id="IPR011050">
    <property type="entry name" value="Pectin_lyase_fold/virulence"/>
</dbReference>
<evidence type="ECO:0000256" key="1">
    <source>
        <dbReference type="ARBA" id="ARBA00004613"/>
    </source>
</evidence>
<dbReference type="GO" id="GO:0045490">
    <property type="term" value="P:pectin catabolic process"/>
    <property type="evidence" value="ECO:0007669"/>
    <property type="project" value="UniProtKB-UniRule"/>
</dbReference>
<dbReference type="AlphaFoldDB" id="A0AAD4NX94"/>
<dbReference type="Proteomes" id="UP001190926">
    <property type="component" value="Unassembled WGS sequence"/>
</dbReference>
<dbReference type="GO" id="GO:0042545">
    <property type="term" value="P:cell wall modification"/>
    <property type="evidence" value="ECO:0007669"/>
    <property type="project" value="UniProtKB-UniRule"/>
</dbReference>
<keyword evidence="7 12" id="KW-0063">Aspartyl esterase</keyword>
<feature type="domain" description="Pectinesterase catalytic" evidence="13">
    <location>
        <begin position="33"/>
        <end position="315"/>
    </location>
</feature>
<dbReference type="PANTHER" id="PTHR31321">
    <property type="entry name" value="ACYL-COA THIOESTER HYDROLASE YBHC-RELATED"/>
    <property type="match status" value="1"/>
</dbReference>
<dbReference type="PANTHER" id="PTHR31321:SF76">
    <property type="entry name" value="PECTINESTERASE 10-RELATED"/>
    <property type="match status" value="1"/>
</dbReference>
<dbReference type="Gene3D" id="2.160.20.10">
    <property type="entry name" value="Single-stranded right-handed beta-helix, Pectin lyase-like"/>
    <property type="match status" value="1"/>
</dbReference>
<evidence type="ECO:0000256" key="4">
    <source>
        <dbReference type="ARBA" id="ARBA00013229"/>
    </source>
</evidence>
<comment type="function">
    <text evidence="10">Acts in the modification of cell walls via demethylesterification of cell wall pectin.</text>
</comment>
<feature type="signal peptide" evidence="12">
    <location>
        <begin position="1"/>
        <end position="20"/>
    </location>
</feature>
<evidence type="ECO:0000256" key="5">
    <source>
        <dbReference type="ARBA" id="ARBA00022525"/>
    </source>
</evidence>
<evidence type="ECO:0000256" key="7">
    <source>
        <dbReference type="ARBA" id="ARBA00023085"/>
    </source>
</evidence>
<evidence type="ECO:0000256" key="9">
    <source>
        <dbReference type="ARBA" id="ARBA00047928"/>
    </source>
</evidence>
<dbReference type="SUPFAM" id="SSF51126">
    <property type="entry name" value="Pectin lyase-like"/>
    <property type="match status" value="1"/>
</dbReference>
<keyword evidence="6 12" id="KW-0378">Hydrolase</keyword>
<keyword evidence="8" id="KW-0325">Glycoprotein</keyword>
<keyword evidence="12" id="KW-0732">Signal</keyword>
<organism evidence="14 15">
    <name type="scientific">Perilla frutescens var. hirtella</name>
    <name type="common">Perilla citriodora</name>
    <name type="synonym">Perilla setoyensis</name>
    <dbReference type="NCBI Taxonomy" id="608512"/>
    <lineage>
        <taxon>Eukaryota</taxon>
        <taxon>Viridiplantae</taxon>
        <taxon>Streptophyta</taxon>
        <taxon>Embryophyta</taxon>
        <taxon>Tracheophyta</taxon>
        <taxon>Spermatophyta</taxon>
        <taxon>Magnoliopsida</taxon>
        <taxon>eudicotyledons</taxon>
        <taxon>Gunneridae</taxon>
        <taxon>Pentapetalae</taxon>
        <taxon>asterids</taxon>
        <taxon>lamiids</taxon>
        <taxon>Lamiales</taxon>
        <taxon>Lamiaceae</taxon>
        <taxon>Nepetoideae</taxon>
        <taxon>Elsholtzieae</taxon>
        <taxon>Perilla</taxon>
    </lineage>
</organism>
<dbReference type="GO" id="GO:0005576">
    <property type="term" value="C:extracellular region"/>
    <property type="evidence" value="ECO:0007669"/>
    <property type="project" value="UniProtKB-SubCell"/>
</dbReference>
<dbReference type="PROSITE" id="PS00503">
    <property type="entry name" value="PECTINESTERASE_2"/>
    <property type="match status" value="1"/>
</dbReference>
<keyword evidence="5" id="KW-0964">Secreted</keyword>
<dbReference type="InterPro" id="IPR000070">
    <property type="entry name" value="Pectinesterase_cat"/>
</dbReference>
<evidence type="ECO:0000256" key="2">
    <source>
        <dbReference type="ARBA" id="ARBA00005184"/>
    </source>
</evidence>
<evidence type="ECO:0000256" key="10">
    <source>
        <dbReference type="ARBA" id="ARBA00057335"/>
    </source>
</evidence>
<comment type="similarity">
    <text evidence="3">Belongs to the pectinesterase family.</text>
</comment>
<accession>A0AAD4NX94</accession>
<evidence type="ECO:0000259" key="13">
    <source>
        <dbReference type="Pfam" id="PF01095"/>
    </source>
</evidence>
<evidence type="ECO:0000256" key="12">
    <source>
        <dbReference type="RuleBase" id="RU000589"/>
    </source>
</evidence>
<evidence type="ECO:0000256" key="6">
    <source>
        <dbReference type="ARBA" id="ARBA00022801"/>
    </source>
</evidence>
<dbReference type="InterPro" id="IPR012334">
    <property type="entry name" value="Pectin_lyas_fold"/>
</dbReference>
<dbReference type="FunFam" id="2.160.20.10:FF:000013">
    <property type="entry name" value="Pectinesterase"/>
    <property type="match status" value="1"/>
</dbReference>
<dbReference type="GO" id="GO:0016829">
    <property type="term" value="F:lyase activity"/>
    <property type="evidence" value="ECO:0007669"/>
    <property type="project" value="UniProtKB-KW"/>
</dbReference>
<reference evidence="14 15" key="1">
    <citation type="journal article" date="2021" name="Nat. Commun.">
        <title>Incipient diploidization of the medicinal plant Perilla within 10,000 years.</title>
        <authorList>
            <person name="Zhang Y."/>
            <person name="Shen Q."/>
            <person name="Leng L."/>
            <person name="Zhang D."/>
            <person name="Chen S."/>
            <person name="Shi Y."/>
            <person name="Ning Z."/>
            <person name="Chen S."/>
        </authorList>
    </citation>
    <scope>NUCLEOTIDE SEQUENCE [LARGE SCALE GENOMIC DNA]</scope>
    <source>
        <strain evidence="15">cv. PC099</strain>
    </source>
</reference>
<evidence type="ECO:0000256" key="3">
    <source>
        <dbReference type="ARBA" id="ARBA00008891"/>
    </source>
</evidence>
<evidence type="ECO:0000256" key="8">
    <source>
        <dbReference type="ARBA" id="ARBA00023180"/>
    </source>
</evidence>
<dbReference type="EC" id="3.1.1.11" evidence="4 12"/>
<comment type="caution">
    <text evidence="14">The sequence shown here is derived from an EMBL/GenBank/DDBJ whole genome shotgun (WGS) entry which is preliminary data.</text>
</comment>
<comment type="catalytic activity">
    <reaction evidence="9 12">
        <text>[(1-&gt;4)-alpha-D-galacturonosyl methyl ester](n) + n H2O = [(1-&gt;4)-alpha-D-galacturonosyl](n) + n methanol + n H(+)</text>
        <dbReference type="Rhea" id="RHEA:22380"/>
        <dbReference type="Rhea" id="RHEA-COMP:14570"/>
        <dbReference type="Rhea" id="RHEA-COMP:14573"/>
        <dbReference type="ChEBI" id="CHEBI:15377"/>
        <dbReference type="ChEBI" id="CHEBI:15378"/>
        <dbReference type="ChEBI" id="CHEBI:17790"/>
        <dbReference type="ChEBI" id="CHEBI:140522"/>
        <dbReference type="ChEBI" id="CHEBI:140523"/>
        <dbReference type="EC" id="3.1.1.11"/>
    </reaction>
</comment>
<dbReference type="GO" id="GO:0030599">
    <property type="term" value="F:pectinesterase activity"/>
    <property type="evidence" value="ECO:0007669"/>
    <property type="project" value="UniProtKB-UniRule"/>
</dbReference>
<keyword evidence="15" id="KW-1185">Reference proteome</keyword>
<evidence type="ECO:0000313" key="14">
    <source>
        <dbReference type="EMBL" id="KAH6756028.1"/>
    </source>
</evidence>
<proteinExistence type="inferred from homology"/>
<comment type="subcellular location">
    <subcellularLocation>
        <location evidence="1">Secreted</location>
    </subcellularLocation>
</comment>